<evidence type="ECO:0000256" key="1">
    <source>
        <dbReference type="SAM" id="MobiDB-lite"/>
    </source>
</evidence>
<accession>A0A2U2J613</accession>
<keyword evidence="3" id="KW-1185">Reference proteome</keyword>
<evidence type="ECO:0000313" key="3">
    <source>
        <dbReference type="Proteomes" id="UP000245916"/>
    </source>
</evidence>
<dbReference type="AlphaFoldDB" id="A0A2U2J613"/>
<name>A0A2U2J613_9SPHN</name>
<feature type="region of interest" description="Disordered" evidence="1">
    <location>
        <begin position="40"/>
        <end position="61"/>
    </location>
</feature>
<evidence type="ECO:0000313" key="2">
    <source>
        <dbReference type="EMBL" id="PWG03721.1"/>
    </source>
</evidence>
<reference evidence="2 3" key="1">
    <citation type="submission" date="2018-05" db="EMBL/GenBank/DDBJ databases">
        <title>Genome of Sphingosinicella humi QZX222.</title>
        <authorList>
            <person name="Qiao Z."/>
            <person name="Wang G."/>
        </authorList>
    </citation>
    <scope>NUCLEOTIDE SEQUENCE [LARGE SCALE GENOMIC DNA]</scope>
    <source>
        <strain evidence="2 3">QZX222</strain>
    </source>
</reference>
<comment type="caution">
    <text evidence="2">The sequence shown here is derived from an EMBL/GenBank/DDBJ whole genome shotgun (WGS) entry which is preliminary data.</text>
</comment>
<dbReference type="EMBL" id="QFFF01000001">
    <property type="protein sequence ID" value="PWG03721.1"/>
    <property type="molecule type" value="Genomic_DNA"/>
</dbReference>
<dbReference type="Proteomes" id="UP000245916">
    <property type="component" value="Unassembled WGS sequence"/>
</dbReference>
<gene>
    <name evidence="2" type="ORF">DF286_13170</name>
</gene>
<proteinExistence type="predicted"/>
<protein>
    <submittedName>
        <fullName evidence="2">Uncharacterized protein</fullName>
    </submittedName>
</protein>
<organism evidence="2 3">
    <name type="scientific">Allosphingosinicella humi</name>
    <dbReference type="NCBI Taxonomy" id="2068657"/>
    <lineage>
        <taxon>Bacteria</taxon>
        <taxon>Pseudomonadati</taxon>
        <taxon>Pseudomonadota</taxon>
        <taxon>Alphaproteobacteria</taxon>
        <taxon>Sphingomonadales</taxon>
        <taxon>Sphingomonadaceae</taxon>
        <taxon>Allosphingosinicella</taxon>
    </lineage>
</organism>
<sequence>MRHSRHCEERSDAAIQSRAGLLRCARNDGDVATGTNDGRCPKGVVEPCTTPAAPSKTACSE</sequence>